<dbReference type="Proteomes" id="UP000275078">
    <property type="component" value="Unassembled WGS sequence"/>
</dbReference>
<evidence type="ECO:0000313" key="2">
    <source>
        <dbReference type="Proteomes" id="UP000275078"/>
    </source>
</evidence>
<keyword evidence="2" id="KW-1185">Reference proteome</keyword>
<protein>
    <submittedName>
        <fullName evidence="1">Uncharacterized protein</fullName>
    </submittedName>
</protein>
<dbReference type="AlphaFoldDB" id="A0A3N4IL51"/>
<reference evidence="1 2" key="1">
    <citation type="journal article" date="2018" name="Nat. Ecol. Evol.">
        <title>Pezizomycetes genomes reveal the molecular basis of ectomycorrhizal truffle lifestyle.</title>
        <authorList>
            <person name="Murat C."/>
            <person name="Payen T."/>
            <person name="Noel B."/>
            <person name="Kuo A."/>
            <person name="Morin E."/>
            <person name="Chen J."/>
            <person name="Kohler A."/>
            <person name="Krizsan K."/>
            <person name="Balestrini R."/>
            <person name="Da Silva C."/>
            <person name="Montanini B."/>
            <person name="Hainaut M."/>
            <person name="Levati E."/>
            <person name="Barry K.W."/>
            <person name="Belfiori B."/>
            <person name="Cichocki N."/>
            <person name="Clum A."/>
            <person name="Dockter R.B."/>
            <person name="Fauchery L."/>
            <person name="Guy J."/>
            <person name="Iotti M."/>
            <person name="Le Tacon F."/>
            <person name="Lindquist E.A."/>
            <person name="Lipzen A."/>
            <person name="Malagnac F."/>
            <person name="Mello A."/>
            <person name="Molinier V."/>
            <person name="Miyauchi S."/>
            <person name="Poulain J."/>
            <person name="Riccioni C."/>
            <person name="Rubini A."/>
            <person name="Sitrit Y."/>
            <person name="Splivallo R."/>
            <person name="Traeger S."/>
            <person name="Wang M."/>
            <person name="Zifcakova L."/>
            <person name="Wipf D."/>
            <person name="Zambonelli A."/>
            <person name="Paolocci F."/>
            <person name="Nowrousian M."/>
            <person name="Ottonello S."/>
            <person name="Baldrian P."/>
            <person name="Spatafora J.W."/>
            <person name="Henrissat B."/>
            <person name="Nagy L.G."/>
            <person name="Aury J.M."/>
            <person name="Wincker P."/>
            <person name="Grigoriev I.V."/>
            <person name="Bonfante P."/>
            <person name="Martin F.M."/>
        </authorList>
    </citation>
    <scope>NUCLEOTIDE SEQUENCE [LARGE SCALE GENOMIC DNA]</scope>
    <source>
        <strain evidence="1 2">RN42</strain>
    </source>
</reference>
<name>A0A3N4IL51_ASCIM</name>
<proteinExistence type="predicted"/>
<sequence>MEQTDSLPEPTTAANLLANLGPPAPLSGSVANQPRPKTCKNCFERFYIDPRIKLSYNALPCLNDTAAHCLPYQTQHHTPEDLYELDRRRITEEILLEEYRIKAAYYASQEEAERDGLFYPWAGLVPLEYFRPGVWLKPDAYCLPQVDLPLFPYSTLHGYDASSSEFQLTIDGSPVPSSATVNDPNSNVYGNDLLRATPLHPIPPYTTVRGGNRAPKPIRIRVAHGVASALYGGIRDRQMVVQYVQLHYPDVVEYYEDRPGRLETYVGDCVFRTLRDKGRIDWKGELTEVGRRWIEGGNWSV</sequence>
<gene>
    <name evidence="1" type="ORF">BJ508DRAFT_303262</name>
</gene>
<dbReference type="EMBL" id="ML119656">
    <property type="protein sequence ID" value="RPA84860.1"/>
    <property type="molecule type" value="Genomic_DNA"/>
</dbReference>
<evidence type="ECO:0000313" key="1">
    <source>
        <dbReference type="EMBL" id="RPA84860.1"/>
    </source>
</evidence>
<accession>A0A3N4IL51</accession>
<organism evidence="1 2">
    <name type="scientific">Ascobolus immersus RN42</name>
    <dbReference type="NCBI Taxonomy" id="1160509"/>
    <lineage>
        <taxon>Eukaryota</taxon>
        <taxon>Fungi</taxon>
        <taxon>Dikarya</taxon>
        <taxon>Ascomycota</taxon>
        <taxon>Pezizomycotina</taxon>
        <taxon>Pezizomycetes</taxon>
        <taxon>Pezizales</taxon>
        <taxon>Ascobolaceae</taxon>
        <taxon>Ascobolus</taxon>
    </lineage>
</organism>